<keyword evidence="1" id="KW-0732">Signal</keyword>
<sequence>MTSLRNSVLVSGLAVAGLIGAASPAAADQTQDRWVNLRDTVTVADGIACGGRIGGVTVATDSLPGQLYIRLNATFVGISAPPGVVCSVLATVGWRNLETGATGSWSTVAAGSPVDFPAEPNTHLQTGSGRVELTLTTTRPHLPSVTAVNVY</sequence>
<reference evidence="2 3" key="1">
    <citation type="submission" date="2019-05" db="EMBL/GenBank/DDBJ databases">
        <authorList>
            <person name="Lee S.D."/>
        </authorList>
    </citation>
    <scope>NUCLEOTIDE SEQUENCE [LARGE SCALE GENOMIC DNA]</scope>
    <source>
        <strain evidence="2 3">YC2-7</strain>
    </source>
</reference>
<dbReference type="Proteomes" id="UP000535543">
    <property type="component" value="Unassembled WGS sequence"/>
</dbReference>
<evidence type="ECO:0008006" key="4">
    <source>
        <dbReference type="Google" id="ProtNLM"/>
    </source>
</evidence>
<evidence type="ECO:0000313" key="2">
    <source>
        <dbReference type="EMBL" id="NMN94808.1"/>
    </source>
</evidence>
<feature type="chain" id="PRO_5032875255" description="Secreted protein" evidence="1">
    <location>
        <begin position="28"/>
        <end position="151"/>
    </location>
</feature>
<organism evidence="2 3">
    <name type="scientific">Antrihabitans stalactiti</name>
    <dbReference type="NCBI Taxonomy" id="2584121"/>
    <lineage>
        <taxon>Bacteria</taxon>
        <taxon>Bacillati</taxon>
        <taxon>Actinomycetota</taxon>
        <taxon>Actinomycetes</taxon>
        <taxon>Mycobacteriales</taxon>
        <taxon>Nocardiaceae</taxon>
        <taxon>Antrihabitans</taxon>
    </lineage>
</organism>
<dbReference type="EMBL" id="VCQU01000002">
    <property type="protein sequence ID" value="NMN94808.1"/>
    <property type="molecule type" value="Genomic_DNA"/>
</dbReference>
<accession>A0A848KBC9</accession>
<dbReference type="RefSeq" id="WP_169585535.1">
    <property type="nucleotide sequence ID" value="NZ_VCQU01000002.1"/>
</dbReference>
<evidence type="ECO:0000313" key="3">
    <source>
        <dbReference type="Proteomes" id="UP000535543"/>
    </source>
</evidence>
<feature type="signal peptide" evidence="1">
    <location>
        <begin position="1"/>
        <end position="27"/>
    </location>
</feature>
<dbReference type="AlphaFoldDB" id="A0A848KBC9"/>
<keyword evidence="3" id="KW-1185">Reference proteome</keyword>
<name>A0A848KBC9_9NOCA</name>
<evidence type="ECO:0000256" key="1">
    <source>
        <dbReference type="SAM" id="SignalP"/>
    </source>
</evidence>
<protein>
    <recommendedName>
        <fullName evidence="4">Secreted protein</fullName>
    </recommendedName>
</protein>
<gene>
    <name evidence="2" type="ORF">FGL95_07135</name>
</gene>
<proteinExistence type="predicted"/>
<comment type="caution">
    <text evidence="2">The sequence shown here is derived from an EMBL/GenBank/DDBJ whole genome shotgun (WGS) entry which is preliminary data.</text>
</comment>
<reference evidence="2 3" key="2">
    <citation type="submission" date="2020-06" db="EMBL/GenBank/DDBJ databases">
        <title>Antribacter stalactiti gen. nov., sp. nov., a new member of the family Nacardiaceae isolated from a cave.</title>
        <authorList>
            <person name="Kim I.S."/>
        </authorList>
    </citation>
    <scope>NUCLEOTIDE SEQUENCE [LARGE SCALE GENOMIC DNA]</scope>
    <source>
        <strain evidence="2 3">YC2-7</strain>
    </source>
</reference>